<dbReference type="InterPro" id="IPR038734">
    <property type="entry name" value="YhaN_AAA"/>
</dbReference>
<sequence>MKINYLNLQAFGHFTDYHLFFDENKNFHLIYGPNEAGKSTILRSISNYLYGFPRQTADAFLHSNAKLRIEGELQRANGEKLQFARRKGQKNTVLDENNNPLDEKMVAAFLNGITEQQFTNMFALDHVRLREGGETLLQSDGNVAQSLFSAASGINVLRNVLEELETKTSSLYGKNKSKTAINSALREEKDLTKNITENQLKIQDWKELERKFLDGKKEIEKLKEDIKQLTKEESKLKRLKQTLPKIALRKEMLEKYAELSDIPDLPERMEELRKENLQKLEAAKAAKKNAEEELQMKERELQSIFIPEGILDQKFLIESLYRDSSSYQKDVKQLPIQEGKYRQLEQTILSMLKELGRETDNIHIVEQYRIHAELKKTIRDLAEQKPLLESNEKNAQEELEALEKELTKTQTVLQYLQDIGNLGSLETAIDKVKAEGNLDRVQKELQEQLRQCENQLANLIRNLPLFDGSSEELLQLKVPNLKETVKKFQKQYEEIRYEMGMLRQKITEETEAIETYEKRIRELESLTDIPTLSELEGARTHREAGWIVIRQKLNSGEYNQTALEQFSKGTPIDMAFEKSMRKADDIADKLRTEAEKVGEKNKLLADIEASKNKIYMLTSNLDVEKKKMDDWNKQWIAHWQPAHIQPLTPEEMLEWLEQYNAILDLNHKKQITSMQLKELNDKKAMFIALLEKTLTAFGTTVETSSLEELLGVAEQTRRRLTEEKNKRDNVQETLKIIAEKLDHANDKKKRATLSLNNWQANWQKSIEKLSISMDASPNVVKELLETFEACVDQYDELKQTEKVINAIKERIAAFEISVKSIHQTITTNLVPYSMDLAVMEMYDALQKAILANEKQINLNNQIAQAKEKIKTAEVQLSDAMKVLEQLLTQAGCDSIEELEKIESAFKQKCDIQEKIQQIEEQLIELGNGRMLEELLEEANLANKDTLEMELQEIQQQLKELDQTRSEMEQAHGVVKNEYMVKIEGANFESVKAAEEKQSKLAAIANYTEEYITYKLASILLQKGIEFYRESNQSPILSRASEIFQRLTLGSFDGLTVEYDKKDQPVIMGVRNQSERVEVSGMSDGSTDQLYLALRIASIENYVRENEPIPFIVDDILVHFDDVRSKETLKILLELSNQTQIIFFTHHYRILELMRGISTETAYQLTELNTVTV</sequence>
<dbReference type="InterPro" id="IPR027417">
    <property type="entry name" value="P-loop_NTPase"/>
</dbReference>
<feature type="coiled-coil region" evidence="1">
    <location>
        <begin position="269"/>
        <end position="302"/>
    </location>
</feature>
<feature type="coiled-coil region" evidence="1">
    <location>
        <begin position="848"/>
        <end position="889"/>
    </location>
</feature>
<keyword evidence="4" id="KW-1185">Reference proteome</keyword>
<feature type="domain" description="YhaN AAA" evidence="2">
    <location>
        <begin position="1"/>
        <end position="205"/>
    </location>
</feature>
<evidence type="ECO:0000259" key="2">
    <source>
        <dbReference type="Pfam" id="PF13514"/>
    </source>
</evidence>
<dbReference type="SUPFAM" id="SSF52540">
    <property type="entry name" value="P-loop containing nucleoside triphosphate hydrolases"/>
    <property type="match status" value="2"/>
</dbReference>
<organism evidence="3 4">
    <name type="scientific">Heyndrickxia camelliae</name>
    <dbReference type="NCBI Taxonomy" id="1707093"/>
    <lineage>
        <taxon>Bacteria</taxon>
        <taxon>Bacillati</taxon>
        <taxon>Bacillota</taxon>
        <taxon>Bacilli</taxon>
        <taxon>Bacillales</taxon>
        <taxon>Bacillaceae</taxon>
        <taxon>Heyndrickxia</taxon>
    </lineage>
</organism>
<dbReference type="PANTHER" id="PTHR41259">
    <property type="entry name" value="DOUBLE-STRAND BREAK REPAIR RAD50 ATPASE, PUTATIVE-RELATED"/>
    <property type="match status" value="1"/>
</dbReference>
<dbReference type="EMBL" id="PIQO01000019">
    <property type="protein sequence ID" value="PKR83342.1"/>
    <property type="molecule type" value="Genomic_DNA"/>
</dbReference>
<feature type="coiled-coil region" evidence="1">
    <location>
        <begin position="706"/>
        <end position="817"/>
    </location>
</feature>
<dbReference type="GO" id="GO:0016787">
    <property type="term" value="F:hydrolase activity"/>
    <property type="evidence" value="ECO:0007669"/>
    <property type="project" value="UniProtKB-KW"/>
</dbReference>
<evidence type="ECO:0000313" key="4">
    <source>
        <dbReference type="Proteomes" id="UP000233440"/>
    </source>
</evidence>
<dbReference type="Pfam" id="PF13514">
    <property type="entry name" value="AAA_27"/>
    <property type="match status" value="1"/>
</dbReference>
<keyword evidence="1" id="KW-0175">Coiled coil</keyword>
<evidence type="ECO:0000256" key="1">
    <source>
        <dbReference type="SAM" id="Coils"/>
    </source>
</evidence>
<accession>A0A2N3LFB6</accession>
<dbReference type="PANTHER" id="PTHR41259:SF1">
    <property type="entry name" value="DOUBLE-STRAND BREAK REPAIR RAD50 ATPASE, PUTATIVE-RELATED"/>
    <property type="match status" value="1"/>
</dbReference>
<gene>
    <name evidence="3" type="ORF">CWO92_19375</name>
</gene>
<evidence type="ECO:0000313" key="3">
    <source>
        <dbReference type="EMBL" id="PKR83342.1"/>
    </source>
</evidence>
<dbReference type="OrthoDB" id="9764467at2"/>
<feature type="coiled-coil region" evidence="1">
    <location>
        <begin position="499"/>
        <end position="526"/>
    </location>
</feature>
<feature type="coiled-coil region" evidence="1">
    <location>
        <begin position="931"/>
        <end position="970"/>
    </location>
</feature>
<feature type="coiled-coil region" evidence="1">
    <location>
        <begin position="371"/>
        <end position="462"/>
    </location>
</feature>
<proteinExistence type="predicted"/>
<feature type="coiled-coil region" evidence="1">
    <location>
        <begin position="205"/>
        <end position="242"/>
    </location>
</feature>
<dbReference type="AlphaFoldDB" id="A0A2N3LFB6"/>
<dbReference type="Proteomes" id="UP000233440">
    <property type="component" value="Unassembled WGS sequence"/>
</dbReference>
<dbReference type="RefSeq" id="WP_101355860.1">
    <property type="nucleotide sequence ID" value="NZ_PIQO01000019.1"/>
</dbReference>
<comment type="caution">
    <text evidence="3">The sequence shown here is derived from an EMBL/GenBank/DDBJ whole genome shotgun (WGS) entry which is preliminary data.</text>
</comment>
<dbReference type="Gene3D" id="3.40.50.300">
    <property type="entry name" value="P-loop containing nucleotide triphosphate hydrolases"/>
    <property type="match status" value="2"/>
</dbReference>
<reference evidence="3 4" key="1">
    <citation type="submission" date="2017-11" db="EMBL/GenBank/DDBJ databases">
        <title>Bacillus camelliae sp. nov., isolated from pu'er tea.</title>
        <authorList>
            <person name="Niu L."/>
        </authorList>
    </citation>
    <scope>NUCLEOTIDE SEQUENCE [LARGE SCALE GENOMIC DNA]</scope>
    <source>
        <strain evidence="3 4">7578-1</strain>
    </source>
</reference>
<protein>
    <submittedName>
        <fullName evidence="3">Nucleoside triphosphate hydrolase</fullName>
    </submittedName>
</protein>
<name>A0A2N3LFB6_9BACI</name>
<keyword evidence="3" id="KW-0378">Hydrolase</keyword>